<dbReference type="PANTHER" id="PTHR43349:SF93">
    <property type="entry name" value="ISOFLAVONE REDUCTASE HOMOLOG P3-RELATED"/>
    <property type="match status" value="1"/>
</dbReference>
<comment type="caution">
    <text evidence="2">The sequence shown here is derived from an EMBL/GenBank/DDBJ whole genome shotgun (WGS) entry which is preliminary data.</text>
</comment>
<dbReference type="AlphaFoldDB" id="A0A261XX58"/>
<dbReference type="InterPro" id="IPR050608">
    <property type="entry name" value="NmrA-type/Isoflavone_red_sf"/>
</dbReference>
<dbReference type="InterPro" id="IPR036291">
    <property type="entry name" value="NAD(P)-bd_dom_sf"/>
</dbReference>
<gene>
    <name evidence="2" type="ORF">BZG36_04618</name>
</gene>
<sequence>MTMQPQADKLLLIGATGQVGRSLLPFLRKKFQVAVLMRPKTYASNPKKVKELEAEDIAIRQGDLDDEDSLVNALEGISVVVSSVAIASLLSQLILIKAMKKVGHIKRFVPSDFGIDVRNHTDDVPSFKEKVQVHQALFDSGIPYTIIDTGPWMELTAKGFGGPLNPDFELVPQDIRLWGSGDTVLTMGFLDDNSRLCAEAIADDRTLNKRVMVDVNVTTANQLIETWVRLGGPRPRVGPPVTEDEVVQLISHVTDPYMNFGLRIMHNGHFHDGFKRPDDYLSTSELYPEVTKACTTVEQHYAKILTDLKQSTAT</sequence>
<evidence type="ECO:0000313" key="3">
    <source>
        <dbReference type="Proteomes" id="UP000242875"/>
    </source>
</evidence>
<organism evidence="2 3">
    <name type="scientific">Bifiguratus adelaidae</name>
    <dbReference type="NCBI Taxonomy" id="1938954"/>
    <lineage>
        <taxon>Eukaryota</taxon>
        <taxon>Fungi</taxon>
        <taxon>Fungi incertae sedis</taxon>
        <taxon>Mucoromycota</taxon>
        <taxon>Mucoromycotina</taxon>
        <taxon>Endogonomycetes</taxon>
        <taxon>Endogonales</taxon>
        <taxon>Endogonales incertae sedis</taxon>
        <taxon>Bifiguratus</taxon>
    </lineage>
</organism>
<name>A0A261XX58_9FUNG</name>
<dbReference type="Gene3D" id="3.40.50.720">
    <property type="entry name" value="NAD(P)-binding Rossmann-like Domain"/>
    <property type="match status" value="1"/>
</dbReference>
<reference evidence="2 3" key="1">
    <citation type="journal article" date="2017" name="Mycologia">
        <title>Bifiguratus adelaidae, gen. et sp. nov., a new member of Mucoromycotina in endophytic and soil-dwelling habitats.</title>
        <authorList>
            <person name="Torres-Cruz T.J."/>
            <person name="Billingsley Tobias T.L."/>
            <person name="Almatruk M."/>
            <person name="Hesse C."/>
            <person name="Kuske C.R."/>
            <person name="Desiro A."/>
            <person name="Benucci G.M."/>
            <person name="Bonito G."/>
            <person name="Stajich J.E."/>
            <person name="Dunlap C."/>
            <person name="Arnold A.E."/>
            <person name="Porras-Alfaro A."/>
        </authorList>
    </citation>
    <scope>NUCLEOTIDE SEQUENCE [LARGE SCALE GENOMIC DNA]</scope>
    <source>
        <strain evidence="2 3">AZ0501</strain>
    </source>
</reference>
<evidence type="ECO:0000313" key="2">
    <source>
        <dbReference type="EMBL" id="OZJ02953.1"/>
    </source>
</evidence>
<evidence type="ECO:0000259" key="1">
    <source>
        <dbReference type="Pfam" id="PF05368"/>
    </source>
</evidence>
<dbReference type="SUPFAM" id="SSF51735">
    <property type="entry name" value="NAD(P)-binding Rossmann-fold domains"/>
    <property type="match status" value="1"/>
</dbReference>
<dbReference type="Pfam" id="PF05368">
    <property type="entry name" value="NmrA"/>
    <property type="match status" value="1"/>
</dbReference>
<keyword evidence="3" id="KW-1185">Reference proteome</keyword>
<protein>
    <recommendedName>
        <fullName evidence="1">NmrA-like domain-containing protein</fullName>
    </recommendedName>
</protein>
<dbReference type="EMBL" id="MVBO01000114">
    <property type="protein sequence ID" value="OZJ02953.1"/>
    <property type="molecule type" value="Genomic_DNA"/>
</dbReference>
<proteinExistence type="predicted"/>
<dbReference type="Gene3D" id="3.90.25.10">
    <property type="entry name" value="UDP-galactose 4-epimerase, domain 1"/>
    <property type="match status" value="1"/>
</dbReference>
<dbReference type="OrthoDB" id="419598at2759"/>
<dbReference type="PANTHER" id="PTHR43349">
    <property type="entry name" value="PINORESINOL REDUCTASE-RELATED"/>
    <property type="match status" value="1"/>
</dbReference>
<accession>A0A261XX58</accession>
<feature type="domain" description="NmrA-like" evidence="1">
    <location>
        <begin position="8"/>
        <end position="230"/>
    </location>
</feature>
<dbReference type="Proteomes" id="UP000242875">
    <property type="component" value="Unassembled WGS sequence"/>
</dbReference>
<dbReference type="InterPro" id="IPR008030">
    <property type="entry name" value="NmrA-like"/>
</dbReference>